<comment type="caution">
    <text evidence="1">The sequence shown here is derived from an EMBL/GenBank/DDBJ whole genome shotgun (WGS) entry which is preliminary data.</text>
</comment>
<dbReference type="PATRIC" id="fig|1514904.3.peg.1345"/>
<dbReference type="Proteomes" id="UP000038011">
    <property type="component" value="Unassembled WGS sequence"/>
</dbReference>
<gene>
    <name evidence="1" type="ORF">SU32_12485</name>
</gene>
<sequence>MLDSDPDTDWSKVSIQALRDHLVDMNELTLNAEVKQQVNDATITYFVTGEGNAIEAIQAMVSAHALQLDKMDGWSASTSNEVDGAKLMMQPATEVERTKIIGLGFFGLMVTGAHHQPHHFGIATGQMTH</sequence>
<evidence type="ECO:0000313" key="1">
    <source>
        <dbReference type="EMBL" id="KPB00697.1"/>
    </source>
</evidence>
<dbReference type="AlphaFoldDB" id="A0A0M9GLL2"/>
<accession>A0A0M9GLL2</accession>
<keyword evidence="2" id="KW-1185">Reference proteome</keyword>
<reference evidence="1 2" key="1">
    <citation type="submission" date="2015-01" db="EMBL/GenBank/DDBJ databases">
        <title>Ahrensia donghaiensis sp. nov., a novel dimethylsulphoniopropionate-cleavage bacterium isolated from seawater and emended descriptions of the genus Ahrensia and Ahrensia kielensis.</title>
        <authorList>
            <person name="Liu J."/>
        </authorList>
    </citation>
    <scope>NUCLEOTIDE SEQUENCE [LARGE SCALE GENOMIC DNA]</scope>
    <source>
        <strain evidence="1 2">LZD062</strain>
    </source>
</reference>
<proteinExistence type="predicted"/>
<dbReference type="EMBL" id="JXMU01000018">
    <property type="protein sequence ID" value="KPB00697.1"/>
    <property type="molecule type" value="Genomic_DNA"/>
</dbReference>
<name>A0A0M9GLL2_9HYPH</name>
<organism evidence="1 2">
    <name type="scientific">Ahrensia marina</name>
    <dbReference type="NCBI Taxonomy" id="1514904"/>
    <lineage>
        <taxon>Bacteria</taxon>
        <taxon>Pseudomonadati</taxon>
        <taxon>Pseudomonadota</taxon>
        <taxon>Alphaproteobacteria</taxon>
        <taxon>Hyphomicrobiales</taxon>
        <taxon>Ahrensiaceae</taxon>
        <taxon>Ahrensia</taxon>
    </lineage>
</organism>
<evidence type="ECO:0000313" key="2">
    <source>
        <dbReference type="Proteomes" id="UP000038011"/>
    </source>
</evidence>
<protein>
    <submittedName>
        <fullName evidence="1">Uncharacterized protein</fullName>
    </submittedName>
</protein>